<dbReference type="GO" id="GO:0003677">
    <property type="term" value="F:DNA binding"/>
    <property type="evidence" value="ECO:0007669"/>
    <property type="project" value="InterPro"/>
</dbReference>
<evidence type="ECO:0000313" key="7">
    <source>
        <dbReference type="EMBL" id="KAF2188515.1"/>
    </source>
</evidence>
<dbReference type="OrthoDB" id="3787432at2759"/>
<keyword evidence="1" id="KW-0479">Metal-binding</keyword>
<dbReference type="AlphaFoldDB" id="A0A6A6EBS4"/>
<evidence type="ECO:0000256" key="3">
    <source>
        <dbReference type="ARBA" id="ARBA00022833"/>
    </source>
</evidence>
<evidence type="ECO:0000256" key="2">
    <source>
        <dbReference type="ARBA" id="ARBA00022771"/>
    </source>
</evidence>
<evidence type="ECO:0000256" key="5">
    <source>
        <dbReference type="SAM" id="MobiDB-lite"/>
    </source>
</evidence>
<dbReference type="EMBL" id="ML994623">
    <property type="protein sequence ID" value="KAF2188515.1"/>
    <property type="molecule type" value="Genomic_DNA"/>
</dbReference>
<evidence type="ECO:0000259" key="6">
    <source>
        <dbReference type="PROSITE" id="PS50808"/>
    </source>
</evidence>
<protein>
    <recommendedName>
        <fullName evidence="6">BED-type domain-containing protein</fullName>
    </recommendedName>
</protein>
<keyword evidence="2 4" id="KW-0863">Zinc-finger</keyword>
<evidence type="ECO:0000256" key="4">
    <source>
        <dbReference type="PROSITE-ProRule" id="PRU00027"/>
    </source>
</evidence>
<feature type="region of interest" description="Disordered" evidence="5">
    <location>
        <begin position="1"/>
        <end position="51"/>
    </location>
</feature>
<name>A0A6A6EBS4_9PEZI</name>
<evidence type="ECO:0000313" key="8">
    <source>
        <dbReference type="Proteomes" id="UP000800200"/>
    </source>
</evidence>
<keyword evidence="8" id="KW-1185">Reference proteome</keyword>
<sequence length="201" mass="22781">MERYLRSQTSQASSASSSYRPYHSAASKRLQKAAAALRSPSPSSSRDSTPLSRLAHEYPENDSQIVGVRFDIDWSHIYRRQSRLVPARVGYRVRHKSQLKGARKIASFWQYGVELQYLEDDGSYTRLWLCKACHLNRELDDCKAVDATHHIVNHLKTVHMLDPDTGLMPTPRAHAANPFEAAKIAGANRDVSHTPWQEEAL</sequence>
<proteinExistence type="predicted"/>
<dbReference type="PROSITE" id="PS50808">
    <property type="entry name" value="ZF_BED"/>
    <property type="match status" value="1"/>
</dbReference>
<reference evidence="7" key="1">
    <citation type="journal article" date="2020" name="Stud. Mycol.">
        <title>101 Dothideomycetes genomes: a test case for predicting lifestyles and emergence of pathogens.</title>
        <authorList>
            <person name="Haridas S."/>
            <person name="Albert R."/>
            <person name="Binder M."/>
            <person name="Bloem J."/>
            <person name="Labutti K."/>
            <person name="Salamov A."/>
            <person name="Andreopoulos B."/>
            <person name="Baker S."/>
            <person name="Barry K."/>
            <person name="Bills G."/>
            <person name="Bluhm B."/>
            <person name="Cannon C."/>
            <person name="Castanera R."/>
            <person name="Culley D."/>
            <person name="Daum C."/>
            <person name="Ezra D."/>
            <person name="Gonzalez J."/>
            <person name="Henrissat B."/>
            <person name="Kuo A."/>
            <person name="Liang C."/>
            <person name="Lipzen A."/>
            <person name="Lutzoni F."/>
            <person name="Magnuson J."/>
            <person name="Mondo S."/>
            <person name="Nolan M."/>
            <person name="Ohm R."/>
            <person name="Pangilinan J."/>
            <person name="Park H.-J."/>
            <person name="Ramirez L."/>
            <person name="Alfaro M."/>
            <person name="Sun H."/>
            <person name="Tritt A."/>
            <person name="Yoshinaga Y."/>
            <person name="Zwiers L.-H."/>
            <person name="Turgeon B."/>
            <person name="Goodwin S."/>
            <person name="Spatafora J."/>
            <person name="Crous P."/>
            <person name="Grigoriev I."/>
        </authorList>
    </citation>
    <scope>NUCLEOTIDE SEQUENCE</scope>
    <source>
        <strain evidence="7">CBS 207.26</strain>
    </source>
</reference>
<keyword evidence="3" id="KW-0862">Zinc</keyword>
<evidence type="ECO:0000256" key="1">
    <source>
        <dbReference type="ARBA" id="ARBA00022723"/>
    </source>
</evidence>
<dbReference type="GO" id="GO:0008270">
    <property type="term" value="F:zinc ion binding"/>
    <property type="evidence" value="ECO:0007669"/>
    <property type="project" value="UniProtKB-KW"/>
</dbReference>
<accession>A0A6A6EBS4</accession>
<dbReference type="Proteomes" id="UP000800200">
    <property type="component" value="Unassembled WGS sequence"/>
</dbReference>
<feature type="domain" description="BED-type" evidence="6">
    <location>
        <begin position="103"/>
        <end position="166"/>
    </location>
</feature>
<gene>
    <name evidence="7" type="ORF">K469DRAFT_82039</name>
</gene>
<dbReference type="InterPro" id="IPR003656">
    <property type="entry name" value="Znf_BED"/>
</dbReference>
<organism evidence="7 8">
    <name type="scientific">Zopfia rhizophila CBS 207.26</name>
    <dbReference type="NCBI Taxonomy" id="1314779"/>
    <lineage>
        <taxon>Eukaryota</taxon>
        <taxon>Fungi</taxon>
        <taxon>Dikarya</taxon>
        <taxon>Ascomycota</taxon>
        <taxon>Pezizomycotina</taxon>
        <taxon>Dothideomycetes</taxon>
        <taxon>Dothideomycetes incertae sedis</taxon>
        <taxon>Zopfiaceae</taxon>
        <taxon>Zopfia</taxon>
    </lineage>
</organism>